<name>A0A5M8FIW5_9GAMM</name>
<dbReference type="AlphaFoldDB" id="A0A5M8FIW5"/>
<dbReference type="EMBL" id="VWXX01000017">
    <property type="protein sequence ID" value="KAA6184649.1"/>
    <property type="molecule type" value="Genomic_DNA"/>
</dbReference>
<gene>
    <name evidence="2" type="ORF">F2Q65_11670</name>
</gene>
<dbReference type="InterPro" id="IPR036779">
    <property type="entry name" value="LysM_dom_sf"/>
</dbReference>
<evidence type="ECO:0000313" key="3">
    <source>
        <dbReference type="Proteomes" id="UP000322981"/>
    </source>
</evidence>
<keyword evidence="3" id="KW-1185">Reference proteome</keyword>
<dbReference type="Gene3D" id="3.10.350.10">
    <property type="entry name" value="LysM domain"/>
    <property type="match status" value="1"/>
</dbReference>
<dbReference type="Proteomes" id="UP000322981">
    <property type="component" value="Unassembled WGS sequence"/>
</dbReference>
<accession>A0A5M8FIW5</accession>
<evidence type="ECO:0000259" key="1">
    <source>
        <dbReference type="PROSITE" id="PS51782"/>
    </source>
</evidence>
<evidence type="ECO:0000313" key="2">
    <source>
        <dbReference type="EMBL" id="KAA6184649.1"/>
    </source>
</evidence>
<dbReference type="PROSITE" id="PS51782">
    <property type="entry name" value="LYSM"/>
    <property type="match status" value="1"/>
</dbReference>
<dbReference type="CDD" id="cd00118">
    <property type="entry name" value="LysM"/>
    <property type="match status" value="1"/>
</dbReference>
<dbReference type="Pfam" id="PF01476">
    <property type="entry name" value="LysM"/>
    <property type="match status" value="1"/>
</dbReference>
<dbReference type="OrthoDB" id="370541at2"/>
<dbReference type="InterPro" id="IPR018392">
    <property type="entry name" value="LysM"/>
</dbReference>
<feature type="domain" description="LysM" evidence="1">
    <location>
        <begin position="25"/>
        <end position="74"/>
    </location>
</feature>
<comment type="caution">
    <text evidence="2">The sequence shown here is derived from an EMBL/GenBank/DDBJ whole genome shotgun (WGS) entry which is preliminary data.</text>
</comment>
<dbReference type="SMART" id="SM00257">
    <property type="entry name" value="LysM"/>
    <property type="match status" value="1"/>
</dbReference>
<protein>
    <submittedName>
        <fullName evidence="2">LysM peptidoglycan-binding domain-containing protein</fullName>
    </submittedName>
</protein>
<reference evidence="2 3" key="1">
    <citation type="submission" date="2019-09" db="EMBL/GenBank/DDBJ databases">
        <title>Whole-genome sequence of the purple sulfur bacterium Thiohalocapsa marina DSM 19078.</title>
        <authorList>
            <person name="Kyndt J.A."/>
            <person name="Meyer T.E."/>
        </authorList>
    </citation>
    <scope>NUCLEOTIDE SEQUENCE [LARGE SCALE GENOMIC DNA]</scope>
    <source>
        <strain evidence="2 3">DSM 19078</strain>
    </source>
</reference>
<proteinExistence type="predicted"/>
<sequence>MTDQVPDQGAAQRAAQDSAMIPVPVIYEVLADDTLSRISAKVYGDANAWRRIFEANRDLLDSPDDLSLGMKLVIP</sequence>
<organism evidence="2 3">
    <name type="scientific">Thiohalocapsa marina</name>
    <dbReference type="NCBI Taxonomy" id="424902"/>
    <lineage>
        <taxon>Bacteria</taxon>
        <taxon>Pseudomonadati</taxon>
        <taxon>Pseudomonadota</taxon>
        <taxon>Gammaproteobacteria</taxon>
        <taxon>Chromatiales</taxon>
        <taxon>Chromatiaceae</taxon>
        <taxon>Thiohalocapsa</taxon>
    </lineage>
</organism>